<name>A0A2Z4FN23_9DELT</name>
<dbReference type="EMBL" id="CP030032">
    <property type="protein sequence ID" value="AWV90391.1"/>
    <property type="molecule type" value="Genomic_DNA"/>
</dbReference>
<evidence type="ECO:0000313" key="2">
    <source>
        <dbReference type="EMBL" id="AWV90391.1"/>
    </source>
</evidence>
<dbReference type="RefSeq" id="WP_111335815.1">
    <property type="nucleotide sequence ID" value="NZ_CP030032.1"/>
</dbReference>
<accession>A0A2Z4FN23</accession>
<keyword evidence="3" id="KW-1185">Reference proteome</keyword>
<gene>
    <name evidence="2" type="ORF">DN745_14055</name>
</gene>
<dbReference type="AlphaFoldDB" id="A0A2Z4FN23"/>
<organism evidence="2 3">
    <name type="scientific">Bradymonas sediminis</name>
    <dbReference type="NCBI Taxonomy" id="1548548"/>
    <lineage>
        <taxon>Bacteria</taxon>
        <taxon>Deltaproteobacteria</taxon>
        <taxon>Bradymonadales</taxon>
        <taxon>Bradymonadaceae</taxon>
        <taxon>Bradymonas</taxon>
    </lineage>
</organism>
<dbReference type="InterPro" id="IPR022002">
    <property type="entry name" value="ChsH2_Znr"/>
</dbReference>
<dbReference type="SUPFAM" id="SSF50249">
    <property type="entry name" value="Nucleic acid-binding proteins"/>
    <property type="match status" value="1"/>
</dbReference>
<feature type="domain" description="ChsH2 rubredoxin-like zinc ribbon" evidence="1">
    <location>
        <begin position="33"/>
        <end position="59"/>
    </location>
</feature>
<evidence type="ECO:0000259" key="1">
    <source>
        <dbReference type="Pfam" id="PF12172"/>
    </source>
</evidence>
<dbReference type="Pfam" id="PF12172">
    <property type="entry name" value="zf-ChsH2"/>
    <property type="match status" value="1"/>
</dbReference>
<protein>
    <recommendedName>
        <fullName evidence="1">ChsH2 rubredoxin-like zinc ribbon domain-containing protein</fullName>
    </recommendedName>
</protein>
<dbReference type="OrthoDB" id="5514845at2"/>
<dbReference type="InterPro" id="IPR012340">
    <property type="entry name" value="NA-bd_OB-fold"/>
</dbReference>
<proteinExistence type="predicted"/>
<reference evidence="2 3" key="1">
    <citation type="submission" date="2018-06" db="EMBL/GenBank/DDBJ databases">
        <title>Lujinxingia sediminis gen. nov. sp. nov., a new facultative anaerobic member of the class Deltaproteobacteria, and proposal of Lujinxingaceae fam. nov.</title>
        <authorList>
            <person name="Guo L.-Y."/>
            <person name="Li C.-M."/>
            <person name="Wang S."/>
            <person name="Du Z.-J."/>
        </authorList>
    </citation>
    <scope>NUCLEOTIDE SEQUENCE [LARGE SCALE GENOMIC DNA]</scope>
    <source>
        <strain evidence="2 3">FA350</strain>
    </source>
</reference>
<dbReference type="Proteomes" id="UP000249799">
    <property type="component" value="Chromosome"/>
</dbReference>
<sequence>MPYLTSYLWKLPKFTSAQPAQSDPNTESDAPCLLAAACRDCGNYNFPPKSNCRYCGSPRIRTVSVGPESPVKTRKWAFSPPDCPQKPN</sequence>
<evidence type="ECO:0000313" key="3">
    <source>
        <dbReference type="Proteomes" id="UP000249799"/>
    </source>
</evidence>
<dbReference type="KEGG" id="bsed:DN745_14055"/>